<name>A0ACC7S2T9_DOLFA</name>
<comment type="caution">
    <text evidence="1">The sequence shown here is derived from an EMBL/GenBank/DDBJ whole genome shotgun (WGS) entry which is preliminary data.</text>
</comment>
<keyword evidence="2" id="KW-1185">Reference proteome</keyword>
<reference evidence="2" key="1">
    <citation type="journal article" date="2020" name="Toxins">
        <title>Phylogenomic Analysis of Secondary Metabolism in the Toxic Cyanobacterial Genera Anabaena, Dolichospermum and Aphanizomenon.</title>
        <authorList>
            <person name="Oesterholm J."/>
            <person name="Popin R.V."/>
            <person name="Fewer D.P."/>
            <person name="Sivonen K."/>
        </authorList>
    </citation>
    <scope>NUCLEOTIDE SEQUENCE [LARGE SCALE GENOMIC DNA]</scope>
    <source>
        <strain evidence="2">UHCC 0037</strain>
    </source>
</reference>
<dbReference type="EMBL" id="VILF01000001">
    <property type="protein sequence ID" value="MTJ42735.1"/>
    <property type="molecule type" value="Genomic_DNA"/>
</dbReference>
<evidence type="ECO:0000313" key="2">
    <source>
        <dbReference type="Proteomes" id="UP001517388"/>
    </source>
</evidence>
<gene>
    <name evidence="1" type="ORF">FJR39_05605</name>
</gene>
<organism evidence="1 2">
    <name type="scientific">Dolichospermum flos-aquae UHCC 0037</name>
    <dbReference type="NCBI Taxonomy" id="2590026"/>
    <lineage>
        <taxon>Bacteria</taxon>
        <taxon>Bacillati</taxon>
        <taxon>Cyanobacteriota</taxon>
        <taxon>Cyanophyceae</taxon>
        <taxon>Nostocales</taxon>
        <taxon>Aphanizomenonaceae</taxon>
        <taxon>Dolichospermum</taxon>
    </lineage>
</organism>
<accession>A0ACC7S2T9</accession>
<proteinExistence type="predicted"/>
<sequence>MWKVFEVSVFGKVMNYITDDVLYEAEKAVTISKFAQKAIEILDAVPSISHCHDRDFKWSRPIFVLKDGTVVKICKNVIGLNHIFLADNDGYLIFGGFVNWSNSGNLKNAINQIKNELT</sequence>
<dbReference type="Proteomes" id="UP001517388">
    <property type="component" value="Unassembled WGS sequence"/>
</dbReference>
<evidence type="ECO:0000313" key="1">
    <source>
        <dbReference type="EMBL" id="MTJ42735.1"/>
    </source>
</evidence>
<protein>
    <submittedName>
        <fullName evidence="1">Uncharacterized protein</fullName>
    </submittedName>
</protein>